<comment type="pathway">
    <text evidence="1 8">Cofactor biosynthesis; tetrahydrofolate biosynthesis; 5,6,7,8-tetrahydrofolate from 7,8-dihydrofolate: step 1/1.</text>
</comment>
<name>H1DGN3_9BACT</name>
<comment type="function">
    <text evidence="7 8">Key enzyme in folate metabolism. Catalyzes an essential reaction for de novo glycine and purine synthesis, and for DNA precursor synthesis.</text>
</comment>
<dbReference type="PRINTS" id="PR00070">
    <property type="entry name" value="DHFR"/>
</dbReference>
<dbReference type="Gene3D" id="3.40.430.10">
    <property type="entry name" value="Dihydrofolate Reductase, subunit A"/>
    <property type="match status" value="1"/>
</dbReference>
<evidence type="ECO:0000256" key="2">
    <source>
        <dbReference type="ARBA" id="ARBA00009539"/>
    </source>
</evidence>
<gene>
    <name evidence="10" type="ORF">HMPREF9449_01419</name>
</gene>
<dbReference type="PANTHER" id="PTHR48069">
    <property type="entry name" value="DIHYDROFOLATE REDUCTASE"/>
    <property type="match status" value="1"/>
</dbReference>
<dbReference type="GO" id="GO:0004146">
    <property type="term" value="F:dihydrofolate reductase activity"/>
    <property type="evidence" value="ECO:0007669"/>
    <property type="project" value="UniProtKB-EC"/>
</dbReference>
<dbReference type="PANTHER" id="PTHR48069:SF3">
    <property type="entry name" value="DIHYDROFOLATE REDUCTASE"/>
    <property type="match status" value="1"/>
</dbReference>
<keyword evidence="11" id="KW-1185">Reference proteome</keyword>
<evidence type="ECO:0000256" key="8">
    <source>
        <dbReference type="PIRNR" id="PIRNR000194"/>
    </source>
</evidence>
<dbReference type="InterPro" id="IPR001796">
    <property type="entry name" value="DHFR_dom"/>
</dbReference>
<dbReference type="GO" id="GO:0046452">
    <property type="term" value="P:dihydrofolate metabolic process"/>
    <property type="evidence" value="ECO:0007669"/>
    <property type="project" value="TreeGrafter"/>
</dbReference>
<comment type="similarity">
    <text evidence="2 8">Belongs to the dihydrofolate reductase family.</text>
</comment>
<comment type="catalytic activity">
    <reaction evidence="8">
        <text>(6S)-5,6,7,8-tetrahydrofolate + NADP(+) = 7,8-dihydrofolate + NADPH + H(+)</text>
        <dbReference type="Rhea" id="RHEA:15009"/>
        <dbReference type="ChEBI" id="CHEBI:15378"/>
        <dbReference type="ChEBI" id="CHEBI:57451"/>
        <dbReference type="ChEBI" id="CHEBI:57453"/>
        <dbReference type="ChEBI" id="CHEBI:57783"/>
        <dbReference type="ChEBI" id="CHEBI:58349"/>
        <dbReference type="EC" id="1.5.1.3"/>
    </reaction>
</comment>
<dbReference type="PATRIC" id="fig|742817.3.peg.1507"/>
<dbReference type="PIRSF" id="PIRSF000194">
    <property type="entry name" value="DHFR"/>
    <property type="match status" value="1"/>
</dbReference>
<dbReference type="GO" id="GO:0046654">
    <property type="term" value="P:tetrahydrofolate biosynthetic process"/>
    <property type="evidence" value="ECO:0007669"/>
    <property type="project" value="UniProtKB-UniPathway"/>
</dbReference>
<dbReference type="GeneID" id="98068992"/>
<dbReference type="Proteomes" id="UP000004892">
    <property type="component" value="Unassembled WGS sequence"/>
</dbReference>
<dbReference type="GO" id="GO:0006730">
    <property type="term" value="P:one-carbon metabolic process"/>
    <property type="evidence" value="ECO:0007669"/>
    <property type="project" value="UniProtKB-KW"/>
</dbReference>
<dbReference type="GO" id="GO:0046655">
    <property type="term" value="P:folic acid metabolic process"/>
    <property type="evidence" value="ECO:0007669"/>
    <property type="project" value="TreeGrafter"/>
</dbReference>
<dbReference type="EMBL" id="ADMC01000022">
    <property type="protein sequence ID" value="EHP47566.1"/>
    <property type="molecule type" value="Genomic_DNA"/>
</dbReference>
<protein>
    <recommendedName>
        <fullName evidence="3 8">Dihydrofolate reductase</fullName>
        <ecNumber evidence="3 8">1.5.1.3</ecNumber>
    </recommendedName>
</protein>
<dbReference type="PROSITE" id="PS51330">
    <property type="entry name" value="DHFR_2"/>
    <property type="match status" value="1"/>
</dbReference>
<evidence type="ECO:0000256" key="7">
    <source>
        <dbReference type="ARBA" id="ARBA00025067"/>
    </source>
</evidence>
<dbReference type="GO" id="GO:0005829">
    <property type="term" value="C:cytosol"/>
    <property type="evidence" value="ECO:0007669"/>
    <property type="project" value="TreeGrafter"/>
</dbReference>
<evidence type="ECO:0000313" key="10">
    <source>
        <dbReference type="EMBL" id="EHP47566.1"/>
    </source>
</evidence>
<evidence type="ECO:0000256" key="5">
    <source>
        <dbReference type="ARBA" id="ARBA00022857"/>
    </source>
</evidence>
<dbReference type="SUPFAM" id="SSF53597">
    <property type="entry name" value="Dihydrofolate reductase-like"/>
    <property type="match status" value="1"/>
</dbReference>
<evidence type="ECO:0000256" key="6">
    <source>
        <dbReference type="ARBA" id="ARBA00023002"/>
    </source>
</evidence>
<comment type="caution">
    <text evidence="10">The sequence shown here is derived from an EMBL/GenBank/DDBJ whole genome shotgun (WGS) entry which is preliminary data.</text>
</comment>
<dbReference type="AlphaFoldDB" id="H1DGN3"/>
<evidence type="ECO:0000256" key="1">
    <source>
        <dbReference type="ARBA" id="ARBA00004903"/>
    </source>
</evidence>
<evidence type="ECO:0000313" key="11">
    <source>
        <dbReference type="Proteomes" id="UP000004892"/>
    </source>
</evidence>
<dbReference type="Pfam" id="PF00186">
    <property type="entry name" value="DHFR_1"/>
    <property type="match status" value="1"/>
</dbReference>
<dbReference type="CDD" id="cd00209">
    <property type="entry name" value="DHFR"/>
    <property type="match status" value="1"/>
</dbReference>
<evidence type="ECO:0000256" key="3">
    <source>
        <dbReference type="ARBA" id="ARBA00012856"/>
    </source>
</evidence>
<dbReference type="EC" id="1.5.1.3" evidence="3 8"/>
<accession>H1DGN3</accession>
<dbReference type="STRING" id="742817.HMPREF9449_01419"/>
<keyword evidence="4 8" id="KW-0554">One-carbon metabolism</keyword>
<dbReference type="GO" id="GO:0070401">
    <property type="term" value="F:NADP+ binding"/>
    <property type="evidence" value="ECO:0007669"/>
    <property type="project" value="UniProtKB-ARBA"/>
</dbReference>
<keyword evidence="6 8" id="KW-0560">Oxidoreductase</keyword>
<dbReference type="RefSeq" id="WP_009136567.1">
    <property type="nucleotide sequence ID" value="NZ_JH594596.1"/>
</dbReference>
<evidence type="ECO:0000256" key="4">
    <source>
        <dbReference type="ARBA" id="ARBA00022563"/>
    </source>
</evidence>
<proteinExistence type="inferred from homology"/>
<dbReference type="HOGENOM" id="CLU_043966_5_1_10"/>
<dbReference type="FunFam" id="3.40.430.10:FF:000001">
    <property type="entry name" value="Dihydrofolate reductase"/>
    <property type="match status" value="1"/>
</dbReference>
<organism evidence="10 11">
    <name type="scientific">Odoribacter laneus YIT 12061</name>
    <dbReference type="NCBI Taxonomy" id="742817"/>
    <lineage>
        <taxon>Bacteria</taxon>
        <taxon>Pseudomonadati</taxon>
        <taxon>Bacteroidota</taxon>
        <taxon>Bacteroidia</taxon>
        <taxon>Bacteroidales</taxon>
        <taxon>Odoribacteraceae</taxon>
        <taxon>Odoribacter</taxon>
    </lineage>
</organism>
<feature type="domain" description="DHFR" evidence="9">
    <location>
        <begin position="2"/>
        <end position="160"/>
    </location>
</feature>
<dbReference type="InterPro" id="IPR012259">
    <property type="entry name" value="DHFR"/>
</dbReference>
<evidence type="ECO:0000259" key="9">
    <source>
        <dbReference type="PROSITE" id="PS51330"/>
    </source>
</evidence>
<keyword evidence="5 8" id="KW-0521">NADP</keyword>
<dbReference type="InterPro" id="IPR024072">
    <property type="entry name" value="DHFR-like_dom_sf"/>
</dbReference>
<sequence length="166" mass="18656">MILSLIVAAAENNVIGKDNGLIWHLPADLKHFKTLTTGHPIVMGRRTFQSIGKALPNRRNVVITHNPAFCAEGCECYSDITDALEALRAETEVFIIGGGTLYNALWEKADRLYLTRVHTRVEGDTFIPEVKATQWTEVNRTEVVADEKNEFACSFLTYERKESSSR</sequence>
<dbReference type="eggNOG" id="COG0262">
    <property type="taxonomic scope" value="Bacteria"/>
</dbReference>
<reference evidence="10 11" key="1">
    <citation type="submission" date="2012-01" db="EMBL/GenBank/DDBJ databases">
        <title>The Genome Sequence of Odoribacter laneus YIT 12061.</title>
        <authorList>
            <consortium name="The Broad Institute Genome Sequencing Platform"/>
            <person name="Earl A."/>
            <person name="Ward D."/>
            <person name="Feldgarden M."/>
            <person name="Gevers D."/>
            <person name="Morotomi M."/>
            <person name="Young S.K."/>
            <person name="Zeng Q."/>
            <person name="Gargeya S."/>
            <person name="Fitzgerald M."/>
            <person name="Haas B."/>
            <person name="Abouelleil A."/>
            <person name="Alvarado L."/>
            <person name="Arachchi H.M."/>
            <person name="Berlin A."/>
            <person name="Chapman S.B."/>
            <person name="Gearin G."/>
            <person name="Goldberg J."/>
            <person name="Griggs A."/>
            <person name="Gujja S."/>
            <person name="Hansen M."/>
            <person name="Heiman D."/>
            <person name="Howarth C."/>
            <person name="Larimer J."/>
            <person name="Lui A."/>
            <person name="MacDonald P.J.P."/>
            <person name="McCowen C."/>
            <person name="Montmayeur A."/>
            <person name="Murphy C."/>
            <person name="Neiman D."/>
            <person name="Pearson M."/>
            <person name="Priest M."/>
            <person name="Roberts A."/>
            <person name="Saif S."/>
            <person name="Shea T."/>
            <person name="Sisk P."/>
            <person name="Stolte C."/>
            <person name="Sykes S."/>
            <person name="Wortman J."/>
            <person name="Nusbaum C."/>
            <person name="Birren B."/>
        </authorList>
    </citation>
    <scope>NUCLEOTIDE SEQUENCE [LARGE SCALE GENOMIC DNA]</scope>
    <source>
        <strain evidence="10 11">YIT 12061</strain>
    </source>
</reference>
<dbReference type="UniPathway" id="UPA00077">
    <property type="reaction ID" value="UER00158"/>
</dbReference>